<feature type="signal peptide" evidence="3">
    <location>
        <begin position="1"/>
        <end position="19"/>
    </location>
</feature>
<feature type="domain" description="M23ase beta-sheet core" evidence="4">
    <location>
        <begin position="467"/>
        <end position="553"/>
    </location>
</feature>
<reference evidence="5 6" key="1">
    <citation type="submission" date="2021-01" db="EMBL/GenBank/DDBJ databases">
        <title>Prevotella A2931 sp. nov.</title>
        <authorList>
            <person name="Buhl M."/>
            <person name="Oberhettinger P."/>
        </authorList>
    </citation>
    <scope>NUCLEOTIDE SEQUENCE [LARGE SCALE GENOMIC DNA]</scope>
    <source>
        <strain evidence="5 6">A2931</strain>
    </source>
</reference>
<evidence type="ECO:0000256" key="2">
    <source>
        <dbReference type="SAM" id="MobiDB-lite"/>
    </source>
</evidence>
<gene>
    <name evidence="5" type="ORF">JHU38_11965</name>
</gene>
<keyword evidence="3" id="KW-0732">Signal</keyword>
<feature type="region of interest" description="Disordered" evidence="2">
    <location>
        <begin position="355"/>
        <end position="419"/>
    </location>
</feature>
<proteinExistence type="predicted"/>
<feature type="chain" id="PRO_5046857862" evidence="3">
    <location>
        <begin position="20"/>
        <end position="559"/>
    </location>
</feature>
<keyword evidence="1" id="KW-0175">Coiled coil</keyword>
<feature type="region of interest" description="Disordered" evidence="2">
    <location>
        <begin position="21"/>
        <end position="51"/>
    </location>
</feature>
<evidence type="ECO:0000256" key="1">
    <source>
        <dbReference type="SAM" id="Coils"/>
    </source>
</evidence>
<dbReference type="InterPro" id="IPR016047">
    <property type="entry name" value="M23ase_b-sheet_dom"/>
</dbReference>
<accession>A0ABS3M8D0</accession>
<evidence type="ECO:0000259" key="4">
    <source>
        <dbReference type="Pfam" id="PF01551"/>
    </source>
</evidence>
<dbReference type="InterPro" id="IPR011055">
    <property type="entry name" value="Dup_hybrid_motif"/>
</dbReference>
<protein>
    <submittedName>
        <fullName evidence="5">Peptidoglycan DD-metalloendopeptidase family protein</fullName>
    </submittedName>
</protein>
<comment type="caution">
    <text evidence="5">The sequence shown here is derived from an EMBL/GenBank/DDBJ whole genome shotgun (WGS) entry which is preliminary data.</text>
</comment>
<dbReference type="CDD" id="cd12797">
    <property type="entry name" value="M23_peptidase"/>
    <property type="match status" value="1"/>
</dbReference>
<keyword evidence="6" id="KW-1185">Reference proteome</keyword>
<dbReference type="Pfam" id="PF01551">
    <property type="entry name" value="Peptidase_M23"/>
    <property type="match status" value="1"/>
</dbReference>
<evidence type="ECO:0000256" key="3">
    <source>
        <dbReference type="SAM" id="SignalP"/>
    </source>
</evidence>
<dbReference type="SUPFAM" id="SSF51261">
    <property type="entry name" value="Duplicated hybrid motif"/>
    <property type="match status" value="1"/>
</dbReference>
<dbReference type="EMBL" id="JAERMS010000066">
    <property type="protein sequence ID" value="MBO1364466.1"/>
    <property type="molecule type" value="Genomic_DNA"/>
</dbReference>
<feature type="compositionally biased region" description="Basic and acidic residues" evidence="2">
    <location>
        <begin position="355"/>
        <end position="411"/>
    </location>
</feature>
<organism evidence="5 6">
    <name type="scientific">Prevotella illustrans</name>
    <dbReference type="NCBI Taxonomy" id="2800387"/>
    <lineage>
        <taxon>Bacteria</taxon>
        <taxon>Pseudomonadati</taxon>
        <taxon>Bacteroidota</taxon>
        <taxon>Bacteroidia</taxon>
        <taxon>Bacteroidales</taxon>
        <taxon>Prevotellaceae</taxon>
        <taxon>Prevotella</taxon>
    </lineage>
</organism>
<evidence type="ECO:0000313" key="6">
    <source>
        <dbReference type="Proteomes" id="UP000664265"/>
    </source>
</evidence>
<sequence length="559" mass="62652">MRKLGFILLIIAASLTVNAQKQTTGKKKKATPVVKPAKTTSKKKKPANTKTPKTAVYANASIKGLQKQRSQIQKKLRQQEQALRANQADVKKRLQNLMTINSAIDDRQKSIEDIQKDIHHIEGNIGLLKTQLKTLEEQLKERKAKYVKSMRYMARHQAMQDKMMFIFSAKNLAQMYRRLRFVREYADYQRAQGEMVKAKQAQVDSKHEQLKLVRGQKNNLLYKDKKEKSALQGQQDEQKKIVASLQNQQKTIQKIIAEQRQKDAALNAEIDRLVAIEVEKARQRAIAEAKRKAEAVAAAKRRAEELARKKAAAEAAARENAKRIAEAKERETRLKAEAEAAAQAAAKAKRVADANAEKAKREKVEREAAAAADRKVRAEQAAREAKAAREAAELKARTEEKRSKQEIAEAKEDVDESQRLSTVDRMVSGGFTANKGRLPMPITGRYKIVSHFGQYNVEGLKGVVLDNKGINILGQSGCMARSIYDGEVSAVYGWQGSMLVMVRHGAYISIYCNLKSVSVSKGQKVSTRQALGTVGADNILQFQLRKETTKLNPEAWLGR</sequence>
<dbReference type="Proteomes" id="UP000664265">
    <property type="component" value="Unassembled WGS sequence"/>
</dbReference>
<name>A0ABS3M8D0_9BACT</name>
<feature type="coiled-coil region" evidence="1">
    <location>
        <begin position="62"/>
        <end position="89"/>
    </location>
</feature>
<evidence type="ECO:0000313" key="5">
    <source>
        <dbReference type="EMBL" id="MBO1364466.1"/>
    </source>
</evidence>
<dbReference type="Gene3D" id="2.70.70.10">
    <property type="entry name" value="Glucose Permease (Domain IIA)"/>
    <property type="match status" value="1"/>
</dbReference>
<feature type="coiled-coil region" evidence="1">
    <location>
        <begin position="118"/>
        <end position="145"/>
    </location>
</feature>
<dbReference type="Gene3D" id="6.10.250.3150">
    <property type="match status" value="1"/>
</dbReference>
<dbReference type="RefSeq" id="WP_107581639.1">
    <property type="nucleotide sequence ID" value="NZ_JAERMS010000066.1"/>
</dbReference>